<feature type="non-terminal residue" evidence="3">
    <location>
        <position position="295"/>
    </location>
</feature>
<gene>
    <name evidence="3" type="ORF">HHI36_002457</name>
</gene>
<dbReference type="SUPFAM" id="SSF52540">
    <property type="entry name" value="P-loop containing nucleoside triphosphate hydrolases"/>
    <property type="match status" value="1"/>
</dbReference>
<proteinExistence type="predicted"/>
<dbReference type="Proteomes" id="UP001516400">
    <property type="component" value="Unassembled WGS sequence"/>
</dbReference>
<dbReference type="GO" id="GO:0005524">
    <property type="term" value="F:ATP binding"/>
    <property type="evidence" value="ECO:0007669"/>
    <property type="project" value="UniProtKB-KW"/>
</dbReference>
<reference evidence="3 4" key="1">
    <citation type="journal article" date="2021" name="BMC Biol.">
        <title>Horizontally acquired antibacterial genes associated with adaptive radiation of ladybird beetles.</title>
        <authorList>
            <person name="Li H.S."/>
            <person name="Tang X.F."/>
            <person name="Huang Y.H."/>
            <person name="Xu Z.Y."/>
            <person name="Chen M.L."/>
            <person name="Du X.Y."/>
            <person name="Qiu B.Y."/>
            <person name="Chen P.T."/>
            <person name="Zhang W."/>
            <person name="Slipinski A."/>
            <person name="Escalona H.E."/>
            <person name="Waterhouse R.M."/>
            <person name="Zwick A."/>
            <person name="Pang H."/>
        </authorList>
    </citation>
    <scope>NUCLEOTIDE SEQUENCE [LARGE SCALE GENOMIC DNA]</scope>
    <source>
        <strain evidence="3">SYSU2018</strain>
    </source>
</reference>
<evidence type="ECO:0000313" key="4">
    <source>
        <dbReference type="Proteomes" id="UP001516400"/>
    </source>
</evidence>
<dbReference type="PANTHER" id="PTHR16305:SF28">
    <property type="entry name" value="GUANYLATE CYCLASE DOMAIN-CONTAINING PROTEIN"/>
    <property type="match status" value="1"/>
</dbReference>
<keyword evidence="1" id="KW-0547">Nucleotide-binding</keyword>
<keyword evidence="4" id="KW-1185">Reference proteome</keyword>
<dbReference type="Gene3D" id="3.40.50.300">
    <property type="entry name" value="P-loop containing nucleotide triphosphate hydrolases"/>
    <property type="match status" value="1"/>
</dbReference>
<sequence>MLLQKTFEHFSSNFKKRRAGKFVLDNEARIIVITGNKGQGKTKILNEFSRRIDENHLISIEVQPEYKEIPFLTVRKIFEWMLGFRKDMHSEEKQMKLRYILGNLELSDYLCSLNSIFGTNFEETETFKMSPSHEKYIVLEHMLKRLGYECFNYPHVLVMDAADSIDSHSCGILFELIEARICFLIVTISRNCHLNLEAEGLMKHKDRIQIDLENLQHIDQIALVCQILHVHAIPCELERIIEKNGEGNPGKIEDILFKMLENNELILKLMSREKIKEMNLIVPPMHLIQRSMVRD</sequence>
<organism evidence="3 4">
    <name type="scientific">Cryptolaemus montrouzieri</name>
    <dbReference type="NCBI Taxonomy" id="559131"/>
    <lineage>
        <taxon>Eukaryota</taxon>
        <taxon>Metazoa</taxon>
        <taxon>Ecdysozoa</taxon>
        <taxon>Arthropoda</taxon>
        <taxon>Hexapoda</taxon>
        <taxon>Insecta</taxon>
        <taxon>Pterygota</taxon>
        <taxon>Neoptera</taxon>
        <taxon>Endopterygota</taxon>
        <taxon>Coleoptera</taxon>
        <taxon>Polyphaga</taxon>
        <taxon>Cucujiformia</taxon>
        <taxon>Coccinelloidea</taxon>
        <taxon>Coccinellidae</taxon>
        <taxon>Scymninae</taxon>
        <taxon>Scymnini</taxon>
        <taxon>Cryptolaemus</taxon>
    </lineage>
</organism>
<comment type="caution">
    <text evidence="3">The sequence shown here is derived from an EMBL/GenBank/DDBJ whole genome shotgun (WGS) entry which is preliminary data.</text>
</comment>
<dbReference type="InterPro" id="IPR027417">
    <property type="entry name" value="P-loop_NTPase"/>
</dbReference>
<accession>A0ABD2PC18</accession>
<evidence type="ECO:0000256" key="1">
    <source>
        <dbReference type="ARBA" id="ARBA00022741"/>
    </source>
</evidence>
<dbReference type="EMBL" id="JABFTP020000185">
    <property type="protein sequence ID" value="KAL3288005.1"/>
    <property type="molecule type" value="Genomic_DNA"/>
</dbReference>
<evidence type="ECO:0008006" key="5">
    <source>
        <dbReference type="Google" id="ProtNLM"/>
    </source>
</evidence>
<protein>
    <recommendedName>
        <fullName evidence="5">AAA+ ATPase domain-containing protein</fullName>
    </recommendedName>
</protein>
<evidence type="ECO:0000256" key="2">
    <source>
        <dbReference type="ARBA" id="ARBA00022840"/>
    </source>
</evidence>
<dbReference type="AlphaFoldDB" id="A0ABD2PC18"/>
<evidence type="ECO:0000313" key="3">
    <source>
        <dbReference type="EMBL" id="KAL3288005.1"/>
    </source>
</evidence>
<name>A0ABD2PC18_9CUCU</name>
<dbReference type="PANTHER" id="PTHR16305">
    <property type="entry name" value="TESTICULAR SOLUBLE ADENYLYL CYCLASE"/>
    <property type="match status" value="1"/>
</dbReference>
<keyword evidence="2" id="KW-0067">ATP-binding</keyword>